<evidence type="ECO:0000313" key="2">
    <source>
        <dbReference type="EMBL" id="MSU03221.1"/>
    </source>
</evidence>
<keyword evidence="3" id="KW-1185">Reference proteome</keyword>
<accession>A0A6N7XM91</accession>
<gene>
    <name evidence="2" type="ORF">FYJ83_17305</name>
</gene>
<dbReference type="RefSeq" id="WP_154442786.1">
    <property type="nucleotide sequence ID" value="NZ_VUNQ01000059.1"/>
</dbReference>
<dbReference type="Proteomes" id="UP000469523">
    <property type="component" value="Unassembled WGS sequence"/>
</dbReference>
<feature type="domain" description="IrrE N-terminal-like" evidence="1">
    <location>
        <begin position="20"/>
        <end position="118"/>
    </location>
</feature>
<name>A0A6N7XM91_9FIRM</name>
<dbReference type="EMBL" id="VUNQ01000059">
    <property type="protein sequence ID" value="MSU03221.1"/>
    <property type="molecule type" value="Genomic_DNA"/>
</dbReference>
<dbReference type="Pfam" id="PF06114">
    <property type="entry name" value="Peptidase_M78"/>
    <property type="match status" value="1"/>
</dbReference>
<reference evidence="2 3" key="1">
    <citation type="submission" date="2019-09" db="EMBL/GenBank/DDBJ databases">
        <title>In-depth cultivation of the pig gut microbiome towards novel bacterial diversity and tailored functional studies.</title>
        <authorList>
            <person name="Wylensek D."/>
            <person name="Hitch T.C.A."/>
            <person name="Clavel T."/>
        </authorList>
    </citation>
    <scope>NUCLEOTIDE SEQUENCE [LARGE SCALE GENOMIC DNA]</scope>
    <source>
        <strain evidence="2 3">WCA3-693-APC-4?</strain>
    </source>
</reference>
<protein>
    <submittedName>
        <fullName evidence="2">ImmA/IrrE family metallo-endopeptidase</fullName>
    </submittedName>
</protein>
<organism evidence="2 3">
    <name type="scientific">Tissierella pigra</name>
    <dbReference type="NCBI Taxonomy" id="2607614"/>
    <lineage>
        <taxon>Bacteria</taxon>
        <taxon>Bacillati</taxon>
        <taxon>Bacillota</taxon>
        <taxon>Tissierellia</taxon>
        <taxon>Tissierellales</taxon>
        <taxon>Tissierellaceae</taxon>
        <taxon>Tissierella</taxon>
    </lineage>
</organism>
<dbReference type="InterPro" id="IPR010359">
    <property type="entry name" value="IrrE_HExxH"/>
</dbReference>
<dbReference type="AlphaFoldDB" id="A0A6N7XM91"/>
<comment type="caution">
    <text evidence="2">The sequence shown here is derived from an EMBL/GenBank/DDBJ whole genome shotgun (WGS) entry which is preliminary data.</text>
</comment>
<evidence type="ECO:0000313" key="3">
    <source>
        <dbReference type="Proteomes" id="UP000469523"/>
    </source>
</evidence>
<proteinExistence type="predicted"/>
<evidence type="ECO:0000259" key="1">
    <source>
        <dbReference type="Pfam" id="PF06114"/>
    </source>
</evidence>
<sequence length="151" mass="17765">MTYEELLEEAEIHELIVKEKPLRAYKGRIKGNRIAIKKDLSNTDKKCTLAEEIGHYHTTAGNILDQSDVSNRKQERYARAWGYRKLVGVTKLIDAYKHGVRNRFELAEYLGVTEEYIEEVLIYCKQKYGLQYQIDNYLVCFEPLSVLEIWE</sequence>